<dbReference type="EMBL" id="NHZQ01000174">
    <property type="protein sequence ID" value="PSK48621.1"/>
    <property type="molecule type" value="Genomic_DNA"/>
</dbReference>
<comment type="caution">
    <text evidence="1">The sequence shown here is derived from an EMBL/GenBank/DDBJ whole genome shotgun (WGS) entry which is preliminary data.</text>
</comment>
<sequence>MAPDITRALSLIDAAHAEDPNKTIPAGSSEQRPYELHYAQKMSSYLSKLSPSASSNLQIAIRAQHFRRWEVPRSSYPMTKIGYHSWRGFLKKRQAQLVSELLADCGFSEEDRSRVEALIRKEGLKEGDEEAQTLEDVACLVFLDDQFEEFREKHDEDKIVNILRKTWGKMGKKGQAMALEMRMDEESRRLVEKALSD</sequence>
<gene>
    <name evidence="1" type="ORF">B9Z65_135</name>
</gene>
<evidence type="ECO:0008006" key="3">
    <source>
        <dbReference type="Google" id="ProtNLM"/>
    </source>
</evidence>
<protein>
    <recommendedName>
        <fullName evidence="3">Glutamyl-tRNA synthetase</fullName>
    </recommendedName>
</protein>
<evidence type="ECO:0000313" key="2">
    <source>
        <dbReference type="Proteomes" id="UP000243723"/>
    </source>
</evidence>
<dbReference type="Pfam" id="PF13875">
    <property type="entry name" value="DUF4202"/>
    <property type="match status" value="1"/>
</dbReference>
<name>A0A2P7ZK85_9PEZI</name>
<proteinExistence type="predicted"/>
<dbReference type="Proteomes" id="UP000243723">
    <property type="component" value="Unassembled WGS sequence"/>
</dbReference>
<dbReference type="InterPro" id="IPR025255">
    <property type="entry name" value="DUF4202"/>
</dbReference>
<keyword evidence="2" id="KW-1185">Reference proteome</keyword>
<dbReference type="STRING" id="40998.A0A2P7ZK85"/>
<dbReference type="AlphaFoldDB" id="A0A2P7ZK85"/>
<dbReference type="PANTHER" id="PTHR41729:SF1">
    <property type="entry name" value="GLUTAMYL-TRNA SYNTHETASE"/>
    <property type="match status" value="1"/>
</dbReference>
<organism evidence="1 2">
    <name type="scientific">Elsinoe australis</name>
    <dbReference type="NCBI Taxonomy" id="40998"/>
    <lineage>
        <taxon>Eukaryota</taxon>
        <taxon>Fungi</taxon>
        <taxon>Dikarya</taxon>
        <taxon>Ascomycota</taxon>
        <taxon>Pezizomycotina</taxon>
        <taxon>Dothideomycetes</taxon>
        <taxon>Dothideomycetidae</taxon>
        <taxon>Myriangiales</taxon>
        <taxon>Elsinoaceae</taxon>
        <taxon>Elsinoe</taxon>
    </lineage>
</organism>
<reference evidence="1 2" key="1">
    <citation type="submission" date="2017-05" db="EMBL/GenBank/DDBJ databases">
        <title>Draft genome sequence of Elsinoe australis.</title>
        <authorList>
            <person name="Cheng Q."/>
        </authorList>
    </citation>
    <scope>NUCLEOTIDE SEQUENCE [LARGE SCALE GENOMIC DNA]</scope>
    <source>
        <strain evidence="1 2">NL1</strain>
    </source>
</reference>
<accession>A0A2P7ZK85</accession>
<evidence type="ECO:0000313" key="1">
    <source>
        <dbReference type="EMBL" id="PSK48621.1"/>
    </source>
</evidence>
<dbReference type="OrthoDB" id="417697at2759"/>
<dbReference type="PANTHER" id="PTHR41729">
    <property type="entry name" value="GLUTAMYL-TRNA SYNTHETASE"/>
    <property type="match status" value="1"/>
</dbReference>